<dbReference type="AlphaFoldDB" id="A0A0J6V094"/>
<evidence type="ECO:0000256" key="1">
    <source>
        <dbReference type="ARBA" id="ARBA00000085"/>
    </source>
</evidence>
<feature type="transmembrane region" description="Helical" evidence="9">
    <location>
        <begin position="83"/>
        <end position="105"/>
    </location>
</feature>
<dbReference type="PANTHER" id="PTHR43065">
    <property type="entry name" value="SENSOR HISTIDINE KINASE"/>
    <property type="match status" value="1"/>
</dbReference>
<evidence type="ECO:0000259" key="12">
    <source>
        <dbReference type="PROSITE" id="PS50113"/>
    </source>
</evidence>
<dbReference type="InterPro" id="IPR004358">
    <property type="entry name" value="Sig_transdc_His_kin-like_C"/>
</dbReference>
<dbReference type="Proteomes" id="UP000035955">
    <property type="component" value="Unassembled WGS sequence"/>
</dbReference>
<dbReference type="EC" id="2.7.13.3" evidence="2"/>
<evidence type="ECO:0000256" key="3">
    <source>
        <dbReference type="ARBA" id="ARBA00022553"/>
    </source>
</evidence>
<evidence type="ECO:0000259" key="11">
    <source>
        <dbReference type="PROSITE" id="PS50112"/>
    </source>
</evidence>
<dbReference type="Gene3D" id="3.30.565.10">
    <property type="entry name" value="Histidine kinase-like ATPase, C-terminal domain"/>
    <property type="match status" value="1"/>
</dbReference>
<dbReference type="Gene3D" id="1.10.287.130">
    <property type="match status" value="1"/>
</dbReference>
<dbReference type="GO" id="GO:0006355">
    <property type="term" value="P:regulation of DNA-templated transcription"/>
    <property type="evidence" value="ECO:0007669"/>
    <property type="project" value="InterPro"/>
</dbReference>
<keyword evidence="9" id="KW-1133">Transmembrane helix</keyword>
<feature type="domain" description="PAC" evidence="12">
    <location>
        <begin position="183"/>
        <end position="237"/>
    </location>
</feature>
<dbReference type="CDD" id="cd00130">
    <property type="entry name" value="PAS"/>
    <property type="match status" value="1"/>
</dbReference>
<dbReference type="InterPro" id="IPR036097">
    <property type="entry name" value="HisK_dim/P_sf"/>
</dbReference>
<keyword evidence="8" id="KW-0902">Two-component regulatory system</keyword>
<dbReference type="InterPro" id="IPR005467">
    <property type="entry name" value="His_kinase_dom"/>
</dbReference>
<keyword evidence="4" id="KW-0808">Transferase</keyword>
<keyword evidence="3" id="KW-0597">Phosphoprotein</keyword>
<dbReference type="Pfam" id="PF00989">
    <property type="entry name" value="PAS"/>
    <property type="match status" value="1"/>
</dbReference>
<dbReference type="InterPro" id="IPR003661">
    <property type="entry name" value="HisK_dim/P_dom"/>
</dbReference>
<dbReference type="InterPro" id="IPR000014">
    <property type="entry name" value="PAS"/>
</dbReference>
<dbReference type="InterPro" id="IPR036890">
    <property type="entry name" value="HATPase_C_sf"/>
</dbReference>
<reference evidence="13 14" key="1">
    <citation type="submission" date="2015-03" db="EMBL/GenBank/DDBJ databases">
        <title>Genome sequencing of Methylobacterium variabile DSM 16961.</title>
        <authorList>
            <person name="Chaudhry V."/>
            <person name="Patil P.B."/>
        </authorList>
    </citation>
    <scope>NUCLEOTIDE SEQUENCE [LARGE SCALE GENOMIC DNA]</scope>
    <source>
        <strain evidence="13 14">DSM 16961</strain>
    </source>
</reference>
<dbReference type="Pfam" id="PF00512">
    <property type="entry name" value="HisKA"/>
    <property type="match status" value="1"/>
</dbReference>
<dbReference type="CDD" id="cd00082">
    <property type="entry name" value="HisKA"/>
    <property type="match status" value="1"/>
</dbReference>
<dbReference type="PROSITE" id="PS50112">
    <property type="entry name" value="PAS"/>
    <property type="match status" value="1"/>
</dbReference>
<dbReference type="InterPro" id="IPR035965">
    <property type="entry name" value="PAS-like_dom_sf"/>
</dbReference>
<dbReference type="OrthoDB" id="9789238at2"/>
<gene>
    <name evidence="13" type="ORF">VQ02_24215</name>
</gene>
<dbReference type="PROSITE" id="PS50109">
    <property type="entry name" value="HIS_KIN"/>
    <property type="match status" value="1"/>
</dbReference>
<dbReference type="SMART" id="SM00388">
    <property type="entry name" value="HisKA"/>
    <property type="match status" value="1"/>
</dbReference>
<keyword evidence="6 13" id="KW-0418">Kinase</keyword>
<dbReference type="InterPro" id="IPR003594">
    <property type="entry name" value="HATPase_dom"/>
</dbReference>
<dbReference type="EMBL" id="LABY01000180">
    <property type="protein sequence ID" value="KMO32191.1"/>
    <property type="molecule type" value="Genomic_DNA"/>
</dbReference>
<evidence type="ECO:0000256" key="5">
    <source>
        <dbReference type="ARBA" id="ARBA00022741"/>
    </source>
</evidence>
<dbReference type="RefSeq" id="WP_048446786.1">
    <property type="nucleotide sequence ID" value="NZ_LABY01000180.1"/>
</dbReference>
<dbReference type="PATRIC" id="fig|298794.3.peg.2393"/>
<keyword evidence="9" id="KW-0812">Transmembrane</keyword>
<feature type="transmembrane region" description="Helical" evidence="9">
    <location>
        <begin position="58"/>
        <end position="77"/>
    </location>
</feature>
<keyword evidence="5" id="KW-0547">Nucleotide-binding</keyword>
<dbReference type="PRINTS" id="PR00344">
    <property type="entry name" value="BCTRLSENSOR"/>
</dbReference>
<evidence type="ECO:0000256" key="9">
    <source>
        <dbReference type="SAM" id="Phobius"/>
    </source>
</evidence>
<accession>A0A0J6V094</accession>
<organism evidence="13 14">
    <name type="scientific">Methylobacterium variabile</name>
    <dbReference type="NCBI Taxonomy" id="298794"/>
    <lineage>
        <taxon>Bacteria</taxon>
        <taxon>Pseudomonadati</taxon>
        <taxon>Pseudomonadota</taxon>
        <taxon>Alphaproteobacteria</taxon>
        <taxon>Hyphomicrobiales</taxon>
        <taxon>Methylobacteriaceae</taxon>
        <taxon>Methylobacterium</taxon>
    </lineage>
</organism>
<dbReference type="GO" id="GO:0000155">
    <property type="term" value="F:phosphorelay sensor kinase activity"/>
    <property type="evidence" value="ECO:0007669"/>
    <property type="project" value="InterPro"/>
</dbReference>
<evidence type="ECO:0000256" key="6">
    <source>
        <dbReference type="ARBA" id="ARBA00022777"/>
    </source>
</evidence>
<dbReference type="SUPFAM" id="SSF55785">
    <property type="entry name" value="PYP-like sensor domain (PAS domain)"/>
    <property type="match status" value="2"/>
</dbReference>
<dbReference type="GO" id="GO:0005524">
    <property type="term" value="F:ATP binding"/>
    <property type="evidence" value="ECO:0007669"/>
    <property type="project" value="UniProtKB-KW"/>
</dbReference>
<dbReference type="SUPFAM" id="SSF55874">
    <property type="entry name" value="ATPase domain of HSP90 chaperone/DNA topoisomerase II/histidine kinase"/>
    <property type="match status" value="1"/>
</dbReference>
<dbReference type="SUPFAM" id="SSF47384">
    <property type="entry name" value="Homodimeric domain of signal transducing histidine kinase"/>
    <property type="match status" value="1"/>
</dbReference>
<comment type="catalytic activity">
    <reaction evidence="1">
        <text>ATP + protein L-histidine = ADP + protein N-phospho-L-histidine.</text>
        <dbReference type="EC" id="2.7.13.3"/>
    </reaction>
</comment>
<dbReference type="PANTHER" id="PTHR43065:SF10">
    <property type="entry name" value="PEROXIDE STRESS-ACTIVATED HISTIDINE KINASE MAK3"/>
    <property type="match status" value="1"/>
</dbReference>
<evidence type="ECO:0000256" key="2">
    <source>
        <dbReference type="ARBA" id="ARBA00012438"/>
    </source>
</evidence>
<dbReference type="Pfam" id="PF13426">
    <property type="entry name" value="PAS_9"/>
    <property type="match status" value="1"/>
</dbReference>
<comment type="caution">
    <text evidence="13">The sequence shown here is derived from an EMBL/GenBank/DDBJ whole genome shotgun (WGS) entry which is preliminary data.</text>
</comment>
<proteinExistence type="predicted"/>
<keyword evidence="9" id="KW-0472">Membrane</keyword>
<feature type="domain" description="PAS" evidence="11">
    <location>
        <begin position="113"/>
        <end position="157"/>
    </location>
</feature>
<dbReference type="Gene3D" id="3.30.450.20">
    <property type="entry name" value="PAS domain"/>
    <property type="match status" value="2"/>
</dbReference>
<evidence type="ECO:0000313" key="13">
    <source>
        <dbReference type="EMBL" id="KMO32191.1"/>
    </source>
</evidence>
<dbReference type="InterPro" id="IPR000700">
    <property type="entry name" value="PAS-assoc_C"/>
</dbReference>
<dbReference type="SMART" id="SM00387">
    <property type="entry name" value="HATPase_c"/>
    <property type="match status" value="1"/>
</dbReference>
<keyword evidence="7" id="KW-0067">ATP-binding</keyword>
<keyword evidence="14" id="KW-1185">Reference proteome</keyword>
<evidence type="ECO:0000313" key="14">
    <source>
        <dbReference type="Proteomes" id="UP000035955"/>
    </source>
</evidence>
<dbReference type="SMART" id="SM00091">
    <property type="entry name" value="PAS"/>
    <property type="match status" value="1"/>
</dbReference>
<evidence type="ECO:0000259" key="10">
    <source>
        <dbReference type="PROSITE" id="PS50109"/>
    </source>
</evidence>
<dbReference type="NCBIfam" id="TIGR00229">
    <property type="entry name" value="sensory_box"/>
    <property type="match status" value="1"/>
</dbReference>
<evidence type="ECO:0000256" key="8">
    <source>
        <dbReference type="ARBA" id="ARBA00023012"/>
    </source>
</evidence>
<sequence length="634" mass="67586">MRATPRAGARAGAASRAAALSIALGVFLFDVLSPVEGAVAVLYVVVVLIAARAFSRQGVMLTAAGCLALTAIAYFVSHGPEEMGAPLLRCLVSLAAIGIVTALALRHKADAAILAEQARLLDLTHDAVFVHDAREVITFWNPAAEAVYGWTAAEAVGCVAHDLLRTEFPAEKAQILAELHRTGRWEGELVQRVSTGGTITVESRWALQRDAAGAPVAVLETSTDITERERTHARLVASERRYRSIFDNTQVSILQQDWSAVKADLDRLHEEGIRDVAAACAADPGFVARERQRVAIVDVNAATQRMLRAPDRSALLGPLATLLPDADQTFSQALAALAAGARSFEGEAQLRALDGTAVPVLFGVSFPADPSDLGCVLVHALDITDRREAEAALLTMQADLAHAARVATMGELTATMAHEINQPLAAVVTNGEAALRWLKRPSPDLGEATDALARAVANGRRASEIVARIRGYLKKASPRHESLDLPEMIGEAVQLLDRELARHAVTLRIEGEPGLPEVRGDRLQLQQVVINLMVNGIQAMAGVRDRARVLTVRTTRQEGGQVRVDVIDTGEGIGPDAMEAIFQPFYTTKADGMGMGLAICRSTIEAHGGRLWVSEAGPGAAFHVLLPAQGEGRP</sequence>
<feature type="domain" description="Histidine kinase" evidence="10">
    <location>
        <begin position="415"/>
        <end position="630"/>
    </location>
</feature>
<name>A0A0J6V094_9HYPH</name>
<dbReference type="PROSITE" id="PS50113">
    <property type="entry name" value="PAC"/>
    <property type="match status" value="1"/>
</dbReference>
<protein>
    <recommendedName>
        <fullName evidence="2">histidine kinase</fullName>
        <ecNumber evidence="2">2.7.13.3</ecNumber>
    </recommendedName>
</protein>
<evidence type="ECO:0000256" key="4">
    <source>
        <dbReference type="ARBA" id="ARBA00022679"/>
    </source>
</evidence>
<dbReference type="Pfam" id="PF02518">
    <property type="entry name" value="HATPase_c"/>
    <property type="match status" value="1"/>
</dbReference>
<dbReference type="InterPro" id="IPR013767">
    <property type="entry name" value="PAS_fold"/>
</dbReference>
<evidence type="ECO:0000256" key="7">
    <source>
        <dbReference type="ARBA" id="ARBA00022840"/>
    </source>
</evidence>